<comment type="subunit">
    <text evidence="7">Homodimer. Forms a stable heterotetrameric complex of 2 MoeB and 2 MoaD during adenylation of MoaD.</text>
</comment>
<dbReference type="GO" id="GO:0061605">
    <property type="term" value="F:molybdopterin-synthase adenylyltransferase activity"/>
    <property type="evidence" value="ECO:0007669"/>
    <property type="project" value="UniProtKB-EC"/>
</dbReference>
<dbReference type="EMBL" id="SLZW01000001">
    <property type="protein sequence ID" value="TCS65112.1"/>
    <property type="molecule type" value="Genomic_DNA"/>
</dbReference>
<comment type="similarity">
    <text evidence="1">Belongs to the HesA/MoeB/ThiF family.</text>
</comment>
<dbReference type="GO" id="GO:0008146">
    <property type="term" value="F:sulfotransferase activity"/>
    <property type="evidence" value="ECO:0007669"/>
    <property type="project" value="TreeGrafter"/>
</dbReference>
<accession>A0A4R3JGQ7</accession>
<evidence type="ECO:0000256" key="8">
    <source>
        <dbReference type="ARBA" id="ARBA00066884"/>
    </source>
</evidence>
<evidence type="ECO:0000256" key="6">
    <source>
        <dbReference type="ARBA" id="ARBA00055169"/>
    </source>
</evidence>
<evidence type="ECO:0000256" key="13">
    <source>
        <dbReference type="SAM" id="Phobius"/>
    </source>
</evidence>
<dbReference type="GO" id="GO:0004792">
    <property type="term" value="F:thiosulfate-cyanide sulfurtransferase activity"/>
    <property type="evidence" value="ECO:0007669"/>
    <property type="project" value="TreeGrafter"/>
</dbReference>
<dbReference type="PANTHER" id="PTHR10953">
    <property type="entry name" value="UBIQUITIN-ACTIVATING ENZYME E1"/>
    <property type="match status" value="1"/>
</dbReference>
<dbReference type="EC" id="2.7.7.80" evidence="8"/>
<protein>
    <recommendedName>
        <fullName evidence="9">Molybdopterin-synthase adenylyltransferase</fullName>
        <ecNumber evidence="8">2.7.7.80</ecNumber>
    </recommendedName>
    <alternativeName>
        <fullName evidence="12">MoaD protein adenylase</fullName>
    </alternativeName>
    <alternativeName>
        <fullName evidence="10">Molybdopterin-converting factor subunit 1 adenylase</fullName>
    </alternativeName>
    <alternativeName>
        <fullName evidence="11">Sulfur carrier protein MoaD adenylyltransferase</fullName>
    </alternativeName>
</protein>
<dbReference type="GO" id="GO:0008641">
    <property type="term" value="F:ubiquitin-like modifier activating enzyme activity"/>
    <property type="evidence" value="ECO:0007669"/>
    <property type="project" value="InterPro"/>
</dbReference>
<keyword evidence="13" id="KW-0812">Transmembrane</keyword>
<keyword evidence="16" id="KW-1185">Reference proteome</keyword>
<dbReference type="AlphaFoldDB" id="A0A4R3JGQ7"/>
<dbReference type="NCBIfam" id="NF004281">
    <property type="entry name" value="PRK05690.1"/>
    <property type="match status" value="1"/>
</dbReference>
<gene>
    <name evidence="15" type="ORF">EDD55_101446</name>
</gene>
<dbReference type="InterPro" id="IPR035985">
    <property type="entry name" value="Ubiquitin-activating_enz"/>
</dbReference>
<reference evidence="15 16" key="1">
    <citation type="submission" date="2019-03" db="EMBL/GenBank/DDBJ databases">
        <title>Genomic Encyclopedia of Type Strains, Phase IV (KMG-IV): sequencing the most valuable type-strain genomes for metagenomic binning, comparative biology and taxonomic classification.</title>
        <authorList>
            <person name="Goeker M."/>
        </authorList>
    </citation>
    <scope>NUCLEOTIDE SEQUENCE [LARGE SCALE GENOMIC DNA]</scope>
    <source>
        <strain evidence="15 16">DSM 101688</strain>
    </source>
</reference>
<dbReference type="Gene3D" id="3.40.50.720">
    <property type="entry name" value="NAD(P)-binding Rossmann-like Domain"/>
    <property type="match status" value="1"/>
</dbReference>
<dbReference type="PANTHER" id="PTHR10953:SF102">
    <property type="entry name" value="ADENYLYLTRANSFERASE AND SULFURTRANSFERASE MOCS3"/>
    <property type="match status" value="1"/>
</dbReference>
<evidence type="ECO:0000313" key="15">
    <source>
        <dbReference type="EMBL" id="TCS65112.1"/>
    </source>
</evidence>
<evidence type="ECO:0000256" key="1">
    <source>
        <dbReference type="ARBA" id="ARBA00009919"/>
    </source>
</evidence>
<evidence type="ECO:0000313" key="16">
    <source>
        <dbReference type="Proteomes" id="UP000295304"/>
    </source>
</evidence>
<organism evidence="15 16">
    <name type="scientific">Varunaivibrio sulfuroxidans</name>
    <dbReference type="NCBI Taxonomy" id="1773489"/>
    <lineage>
        <taxon>Bacteria</taxon>
        <taxon>Pseudomonadati</taxon>
        <taxon>Pseudomonadota</taxon>
        <taxon>Alphaproteobacteria</taxon>
        <taxon>Rhodospirillales</taxon>
        <taxon>Magnetovibrionaceae</taxon>
        <taxon>Varunaivibrio</taxon>
    </lineage>
</organism>
<proteinExistence type="inferred from homology"/>
<feature type="transmembrane region" description="Helical" evidence="13">
    <location>
        <begin position="33"/>
        <end position="60"/>
    </location>
</feature>
<dbReference type="InterPro" id="IPR045886">
    <property type="entry name" value="ThiF/MoeB/HesA"/>
</dbReference>
<dbReference type="RefSeq" id="WP_132937823.1">
    <property type="nucleotide sequence ID" value="NZ_CP119676.1"/>
</dbReference>
<evidence type="ECO:0000256" key="4">
    <source>
        <dbReference type="ARBA" id="ARBA00022840"/>
    </source>
</evidence>
<keyword evidence="13" id="KW-0472">Membrane</keyword>
<sequence>MDFTEEQIKRYARHILLREVGGEGQAKLLGARVLIIGAGGLGAPLLLYLAAAGVGAIAVIDDDTVELSNLQRQIVHTTARIGMAKVDSAVRALGDINPDVTVTPIKGRITADNALELISQYDLVADGSDNFATRFLVNDACYLAQKPLVSGAILRFDGQLSTFKGYPPGKGYPGGDENGPCYRCLYREPPPPGQIPSCAEAGVMGALCGAIGSLQANEVLKELMGIGESLSGSLLIFDGLATTFRKIKLKRDPDCPLCGAHPSITDLSGHAAGH</sequence>
<evidence type="ECO:0000256" key="9">
    <source>
        <dbReference type="ARBA" id="ARBA00073635"/>
    </source>
</evidence>
<dbReference type="InterPro" id="IPR000594">
    <property type="entry name" value="ThiF_NAD_FAD-bd"/>
</dbReference>
<evidence type="ECO:0000256" key="2">
    <source>
        <dbReference type="ARBA" id="ARBA00022679"/>
    </source>
</evidence>
<dbReference type="SUPFAM" id="SSF69572">
    <property type="entry name" value="Activating enzymes of the ubiquitin-like proteins"/>
    <property type="match status" value="1"/>
</dbReference>
<dbReference type="FunFam" id="3.40.50.720:FF:000033">
    <property type="entry name" value="Adenylyltransferase and sulfurtransferase MOCS3"/>
    <property type="match status" value="1"/>
</dbReference>
<keyword evidence="4" id="KW-0067">ATP-binding</keyword>
<dbReference type="OrthoDB" id="9804286at2"/>
<evidence type="ECO:0000256" key="7">
    <source>
        <dbReference type="ARBA" id="ARBA00063809"/>
    </source>
</evidence>
<evidence type="ECO:0000256" key="12">
    <source>
        <dbReference type="ARBA" id="ARBA00078531"/>
    </source>
</evidence>
<comment type="catalytic activity">
    <reaction evidence="5">
        <text>[molybdopterin-synthase sulfur-carrier protein]-C-terminal Gly-Gly + ATP + H(+) = [molybdopterin-synthase sulfur-carrier protein]-C-terminal Gly-Gly-AMP + diphosphate</text>
        <dbReference type="Rhea" id="RHEA:43616"/>
        <dbReference type="Rhea" id="RHEA-COMP:12159"/>
        <dbReference type="Rhea" id="RHEA-COMP:12202"/>
        <dbReference type="ChEBI" id="CHEBI:15378"/>
        <dbReference type="ChEBI" id="CHEBI:30616"/>
        <dbReference type="ChEBI" id="CHEBI:33019"/>
        <dbReference type="ChEBI" id="CHEBI:90618"/>
        <dbReference type="ChEBI" id="CHEBI:90778"/>
        <dbReference type="EC" id="2.7.7.80"/>
    </reaction>
</comment>
<dbReference type="GO" id="GO:0005524">
    <property type="term" value="F:ATP binding"/>
    <property type="evidence" value="ECO:0007669"/>
    <property type="project" value="UniProtKB-KW"/>
</dbReference>
<comment type="caution">
    <text evidence="15">The sequence shown here is derived from an EMBL/GenBank/DDBJ whole genome shotgun (WGS) entry which is preliminary data.</text>
</comment>
<evidence type="ECO:0000256" key="11">
    <source>
        <dbReference type="ARBA" id="ARBA00075328"/>
    </source>
</evidence>
<keyword evidence="13" id="KW-1133">Transmembrane helix</keyword>
<dbReference type="Proteomes" id="UP000295304">
    <property type="component" value="Unassembled WGS sequence"/>
</dbReference>
<keyword evidence="2 15" id="KW-0808">Transferase</keyword>
<evidence type="ECO:0000256" key="3">
    <source>
        <dbReference type="ARBA" id="ARBA00022741"/>
    </source>
</evidence>
<name>A0A4R3JGQ7_9PROT</name>
<feature type="domain" description="THIF-type NAD/FAD binding fold" evidence="14">
    <location>
        <begin position="11"/>
        <end position="256"/>
    </location>
</feature>
<comment type="function">
    <text evidence="6">Catalyzes the adenylation by ATP of the carboxyl group of the C-terminal glycine of sulfur carrier protein MoaD.</text>
</comment>
<keyword evidence="15" id="KW-0548">Nucleotidyltransferase</keyword>
<keyword evidence="3" id="KW-0547">Nucleotide-binding</keyword>
<dbReference type="Pfam" id="PF00899">
    <property type="entry name" value="ThiF"/>
    <property type="match status" value="1"/>
</dbReference>
<evidence type="ECO:0000256" key="10">
    <source>
        <dbReference type="ARBA" id="ARBA00075110"/>
    </source>
</evidence>
<evidence type="ECO:0000256" key="5">
    <source>
        <dbReference type="ARBA" id="ARBA00052218"/>
    </source>
</evidence>
<dbReference type="GO" id="GO:0005829">
    <property type="term" value="C:cytosol"/>
    <property type="evidence" value="ECO:0007669"/>
    <property type="project" value="TreeGrafter"/>
</dbReference>
<dbReference type="CDD" id="cd00757">
    <property type="entry name" value="ThiF_MoeB_HesA_family"/>
    <property type="match status" value="1"/>
</dbReference>
<evidence type="ECO:0000259" key="14">
    <source>
        <dbReference type="Pfam" id="PF00899"/>
    </source>
</evidence>